<feature type="binding site" evidence="5">
    <location>
        <position position="575"/>
    </location>
    <ligand>
        <name>Fe cation</name>
        <dbReference type="ChEBI" id="CHEBI:24875"/>
        <note>catalytic</note>
    </ligand>
</feature>
<evidence type="ECO:0000256" key="5">
    <source>
        <dbReference type="PIRSR" id="PIRSR604294-1"/>
    </source>
</evidence>
<dbReference type="PANTHER" id="PTHR10543">
    <property type="entry name" value="BETA-CAROTENE DIOXYGENASE"/>
    <property type="match status" value="1"/>
</dbReference>
<organism evidence="6 7">
    <name type="scientific">Handroanthus impetiginosus</name>
    <dbReference type="NCBI Taxonomy" id="429701"/>
    <lineage>
        <taxon>Eukaryota</taxon>
        <taxon>Viridiplantae</taxon>
        <taxon>Streptophyta</taxon>
        <taxon>Embryophyta</taxon>
        <taxon>Tracheophyta</taxon>
        <taxon>Spermatophyta</taxon>
        <taxon>Magnoliopsida</taxon>
        <taxon>eudicotyledons</taxon>
        <taxon>Gunneridae</taxon>
        <taxon>Pentapetalae</taxon>
        <taxon>asterids</taxon>
        <taxon>lamiids</taxon>
        <taxon>Lamiales</taxon>
        <taxon>Bignoniaceae</taxon>
        <taxon>Crescentiina</taxon>
        <taxon>Tabebuia alliance</taxon>
        <taxon>Handroanthus</taxon>
    </lineage>
</organism>
<evidence type="ECO:0000256" key="1">
    <source>
        <dbReference type="ARBA" id="ARBA00006787"/>
    </source>
</evidence>
<dbReference type="PANTHER" id="PTHR10543:SF46">
    <property type="entry name" value="CAROTENOID CLEAVAGE DIOXYGENASE 4, CHLOROPLASTIC-RELATED"/>
    <property type="match status" value="1"/>
</dbReference>
<proteinExistence type="inferred from homology"/>
<evidence type="ECO:0000256" key="2">
    <source>
        <dbReference type="ARBA" id="ARBA00022723"/>
    </source>
</evidence>
<keyword evidence="6" id="KW-0560">Oxidoreductase</keyword>
<evidence type="ECO:0000256" key="3">
    <source>
        <dbReference type="ARBA" id="ARBA00022964"/>
    </source>
</evidence>
<evidence type="ECO:0000256" key="4">
    <source>
        <dbReference type="ARBA" id="ARBA00023004"/>
    </source>
</evidence>
<gene>
    <name evidence="6" type="ORF">CDL12_20673</name>
</gene>
<protein>
    <submittedName>
        <fullName evidence="6">Beta, beta-carotene 15,15'-dioxygenase</fullName>
        <ecNumber evidence="6">1.14.99.42</ecNumber>
    </submittedName>
</protein>
<keyword evidence="2 5" id="KW-0479">Metal-binding</keyword>
<dbReference type="OrthoDB" id="1069523at2759"/>
<dbReference type="GO" id="GO:0016121">
    <property type="term" value="P:carotene catabolic process"/>
    <property type="evidence" value="ECO:0007669"/>
    <property type="project" value="TreeGrafter"/>
</dbReference>
<feature type="binding site" evidence="5">
    <location>
        <position position="330"/>
    </location>
    <ligand>
        <name>Fe cation</name>
        <dbReference type="ChEBI" id="CHEBI:24875"/>
        <note>catalytic</note>
    </ligand>
</feature>
<keyword evidence="7" id="KW-1185">Reference proteome</keyword>
<dbReference type="EMBL" id="NKXS01004328">
    <property type="protein sequence ID" value="PIN06770.1"/>
    <property type="molecule type" value="Genomic_DNA"/>
</dbReference>
<comment type="caution">
    <text evidence="6">The sequence shown here is derived from an EMBL/GenBank/DDBJ whole genome shotgun (WGS) entry which is preliminary data.</text>
</comment>
<dbReference type="Proteomes" id="UP000231279">
    <property type="component" value="Unassembled WGS sequence"/>
</dbReference>
<comment type="similarity">
    <text evidence="1">Belongs to the carotenoid oxygenase family.</text>
</comment>
<comment type="cofactor">
    <cofactor evidence="5">
        <name>Fe(2+)</name>
        <dbReference type="ChEBI" id="CHEBI:29033"/>
    </cofactor>
    <text evidence="5">Binds 1 Fe(2+) ion per subunit.</text>
</comment>
<accession>A0A2G9GP40</accession>
<dbReference type="GO" id="GO:0009570">
    <property type="term" value="C:chloroplast stroma"/>
    <property type="evidence" value="ECO:0007669"/>
    <property type="project" value="TreeGrafter"/>
</dbReference>
<feature type="binding site" evidence="5">
    <location>
        <position position="395"/>
    </location>
    <ligand>
        <name>Fe cation</name>
        <dbReference type="ChEBI" id="CHEBI:24875"/>
        <note>catalytic</note>
    </ligand>
</feature>
<dbReference type="Pfam" id="PF03055">
    <property type="entry name" value="RPE65"/>
    <property type="match status" value="1"/>
</dbReference>
<name>A0A2G9GP40_9LAMI</name>
<dbReference type="AlphaFoldDB" id="A0A2G9GP40"/>
<feature type="binding site" evidence="5">
    <location>
        <position position="281"/>
    </location>
    <ligand>
        <name>Fe cation</name>
        <dbReference type="ChEBI" id="CHEBI:24875"/>
        <note>catalytic</note>
    </ligand>
</feature>
<dbReference type="InterPro" id="IPR004294">
    <property type="entry name" value="Carotenoid_Oase"/>
</dbReference>
<keyword evidence="3 6" id="KW-0223">Dioxygenase</keyword>
<reference evidence="7" key="1">
    <citation type="journal article" date="2018" name="Gigascience">
        <title>Genome assembly of the Pink Ipe (Handroanthus impetiginosus, Bignoniaceae), a highly valued, ecologically keystone Neotropical timber forest tree.</title>
        <authorList>
            <person name="Silva-Junior O.B."/>
            <person name="Grattapaglia D."/>
            <person name="Novaes E."/>
            <person name="Collevatti R.G."/>
        </authorList>
    </citation>
    <scope>NUCLEOTIDE SEQUENCE [LARGE SCALE GENOMIC DNA]</scope>
    <source>
        <strain evidence="7">cv. UFG-1</strain>
    </source>
</reference>
<dbReference type="EC" id="1.14.99.42" evidence="6"/>
<dbReference type="GO" id="GO:0046872">
    <property type="term" value="F:metal ion binding"/>
    <property type="evidence" value="ECO:0007669"/>
    <property type="project" value="UniProtKB-KW"/>
</dbReference>
<evidence type="ECO:0000313" key="6">
    <source>
        <dbReference type="EMBL" id="PIN06770.1"/>
    </source>
</evidence>
<evidence type="ECO:0000313" key="7">
    <source>
        <dbReference type="Proteomes" id="UP000231279"/>
    </source>
</evidence>
<dbReference type="GO" id="GO:0010436">
    <property type="term" value="F:carotenoid dioxygenase activity"/>
    <property type="evidence" value="ECO:0007669"/>
    <property type="project" value="TreeGrafter"/>
</dbReference>
<keyword evidence="4 5" id="KW-0408">Iron</keyword>
<dbReference type="STRING" id="429701.A0A2G9GP40"/>
<sequence>MEVASSTFLSKHHPLLSVSSVRINHVRRPRSIITSDSSFNTFEPIKKLVKSTTQTLKNNLKSLKHVEETNKQSLLQTIFKSLDDSICAFMDSPLRPSIDPKHVLSGNFAPVGELPPTACDVAEGSLPTSLDGAYIRNGPNPQFIRKGPYHLFDGDGMLHVVKISKGKVTYCSRFVKTYKYILENKMGYPILPSPFASFNGVAASIARLIITFARVVTGEFNPLKHGLGPANTSVAQFGGNILALAECDLPYAVKLTPDGDIITLGRHDFRSCEPFSTMTAHPKVDWDTGEAFAYRHGVVRPFLTFFRINSDGRKQKDVKIFSMDRFSAIHDFAVTKNYAIFPNTQTVLNPLWILRGRSPLGIDLSKVPRFGIIPRSAEDESEMWWIDAPGLNMLHCVNSWEEEGGERIVIVASNIVSIEQVFENIDLWQLRLEKIVIDVKARTMERYPLSDKVLDLGVVNPAYAMKKNRYVYAAVVGVKAVVGVVKLDLSLTTKEGGNFTVASRLYGPGCGGGEPVFVPREPSNPAAEEDDGYLLTFVYDENADESKFVVMDAKSPSLDIIAAVKLPRRVPTGFHGLFVSGGELETR</sequence>